<dbReference type="GO" id="GO:0031460">
    <property type="term" value="P:glycine betaine transport"/>
    <property type="evidence" value="ECO:0007669"/>
    <property type="project" value="TreeGrafter"/>
</dbReference>
<dbReference type="EMBL" id="BKZW01000005">
    <property type="protein sequence ID" value="GER92022.1"/>
    <property type="molecule type" value="Genomic_DNA"/>
</dbReference>
<keyword evidence="3 6" id="KW-0812">Transmembrane</keyword>
<dbReference type="InterPro" id="IPR000515">
    <property type="entry name" value="MetI-like"/>
</dbReference>
<dbReference type="PANTHER" id="PTHR30177:SF4">
    <property type="entry name" value="OSMOPROTECTANT IMPORT PERMEASE PROTEIN OSMW"/>
    <property type="match status" value="1"/>
</dbReference>
<dbReference type="SUPFAM" id="SSF161098">
    <property type="entry name" value="MetI-like"/>
    <property type="match status" value="1"/>
</dbReference>
<dbReference type="PANTHER" id="PTHR30177">
    <property type="entry name" value="GLYCINE BETAINE/L-PROLINE TRANSPORT SYSTEM PERMEASE PROTEIN PROW"/>
    <property type="match status" value="1"/>
</dbReference>
<dbReference type="PROSITE" id="PS50928">
    <property type="entry name" value="ABC_TM1"/>
    <property type="match status" value="1"/>
</dbReference>
<feature type="transmembrane region" description="Helical" evidence="6">
    <location>
        <begin position="138"/>
        <end position="161"/>
    </location>
</feature>
<sequence>MISFSDIAMLTWQHLYLSLLGTVIGSIIGFLLAVWIRRQPRLAGVLIGFAEVIQTIPGMALLAFLLLVFGLGDTTLVVGLALYAILPVLQNTYEGLEGVDPAYREVGKGMGMTRGEIFRQIEVPLAFPVILAGLRVSLVTAIGVATIGVFVGSGGLGSLIYRGLQIIDMPTMMAGAIPVALLAIVLEIALTLLERKLSKVTASR</sequence>
<evidence type="ECO:0000256" key="1">
    <source>
        <dbReference type="ARBA" id="ARBA00004141"/>
    </source>
</evidence>
<evidence type="ECO:0000313" key="8">
    <source>
        <dbReference type="EMBL" id="GER92022.1"/>
    </source>
</evidence>
<comment type="caution">
    <text evidence="8">The sequence shown here is derived from an EMBL/GenBank/DDBJ whole genome shotgun (WGS) entry which is preliminary data.</text>
</comment>
<dbReference type="Pfam" id="PF00528">
    <property type="entry name" value="BPD_transp_1"/>
    <property type="match status" value="1"/>
</dbReference>
<evidence type="ECO:0000259" key="7">
    <source>
        <dbReference type="PROSITE" id="PS50928"/>
    </source>
</evidence>
<evidence type="ECO:0000256" key="2">
    <source>
        <dbReference type="ARBA" id="ARBA00022448"/>
    </source>
</evidence>
<evidence type="ECO:0000256" key="4">
    <source>
        <dbReference type="ARBA" id="ARBA00022989"/>
    </source>
</evidence>
<protein>
    <submittedName>
        <fullName evidence="8">Amino acid ABC transporter permease</fullName>
    </submittedName>
</protein>
<keyword evidence="2 6" id="KW-0813">Transport</keyword>
<evidence type="ECO:0000256" key="5">
    <source>
        <dbReference type="ARBA" id="ARBA00023136"/>
    </source>
</evidence>
<feature type="domain" description="ABC transmembrane type-1" evidence="7">
    <location>
        <begin position="11"/>
        <end position="194"/>
    </location>
</feature>
<dbReference type="CDD" id="cd06261">
    <property type="entry name" value="TM_PBP2"/>
    <property type="match status" value="1"/>
</dbReference>
<dbReference type="Proteomes" id="UP000326912">
    <property type="component" value="Unassembled WGS sequence"/>
</dbReference>
<dbReference type="Gene3D" id="1.10.3720.10">
    <property type="entry name" value="MetI-like"/>
    <property type="match status" value="1"/>
</dbReference>
<comment type="subcellular location">
    <subcellularLocation>
        <location evidence="6">Cell membrane</location>
        <topology evidence="6">Multi-pass membrane protein</topology>
    </subcellularLocation>
    <subcellularLocation>
        <location evidence="1">Membrane</location>
        <topology evidence="1">Multi-pass membrane protein</topology>
    </subcellularLocation>
</comment>
<keyword evidence="4 6" id="KW-1133">Transmembrane helix</keyword>
<dbReference type="InterPro" id="IPR051204">
    <property type="entry name" value="ABC_transp_perm/SBD"/>
</dbReference>
<dbReference type="FunFam" id="1.10.3720.10:FF:000001">
    <property type="entry name" value="Glycine betaine ABC transporter, permease"/>
    <property type="match status" value="1"/>
</dbReference>
<keyword evidence="9" id="KW-1185">Reference proteome</keyword>
<evidence type="ECO:0000256" key="3">
    <source>
        <dbReference type="ARBA" id="ARBA00022692"/>
    </source>
</evidence>
<dbReference type="AlphaFoldDB" id="A0A5J4KY76"/>
<gene>
    <name evidence="8" type="ORF">KDW_61840</name>
</gene>
<proteinExistence type="inferred from homology"/>
<feature type="transmembrane region" description="Helical" evidence="6">
    <location>
        <begin position="173"/>
        <end position="193"/>
    </location>
</feature>
<accession>A0A5J4KY76</accession>
<dbReference type="RefSeq" id="WP_151759591.1">
    <property type="nucleotide sequence ID" value="NZ_BKZW01000005.1"/>
</dbReference>
<feature type="transmembrane region" description="Helical" evidence="6">
    <location>
        <begin position="56"/>
        <end position="86"/>
    </location>
</feature>
<keyword evidence="5 6" id="KW-0472">Membrane</keyword>
<reference evidence="8 9" key="1">
    <citation type="submission" date="2019-10" db="EMBL/GenBank/DDBJ databases">
        <title>Dictyobacter vulcani sp. nov., within the class Ktedonobacteria, isolated from soil of volcanic Mt. Zao.</title>
        <authorList>
            <person name="Zheng Y."/>
            <person name="Wang C.M."/>
            <person name="Sakai Y."/>
            <person name="Abe K."/>
            <person name="Yokota A."/>
            <person name="Yabe S."/>
        </authorList>
    </citation>
    <scope>NUCLEOTIDE SEQUENCE [LARGE SCALE GENOMIC DNA]</scope>
    <source>
        <strain evidence="8 9">W12</strain>
    </source>
</reference>
<evidence type="ECO:0000256" key="6">
    <source>
        <dbReference type="RuleBase" id="RU363032"/>
    </source>
</evidence>
<dbReference type="GO" id="GO:0055085">
    <property type="term" value="P:transmembrane transport"/>
    <property type="evidence" value="ECO:0007669"/>
    <property type="project" value="InterPro"/>
</dbReference>
<comment type="similarity">
    <text evidence="6">Belongs to the binding-protein-dependent transport system permease family.</text>
</comment>
<dbReference type="InterPro" id="IPR035906">
    <property type="entry name" value="MetI-like_sf"/>
</dbReference>
<feature type="transmembrane region" description="Helical" evidence="6">
    <location>
        <begin position="15"/>
        <end position="36"/>
    </location>
</feature>
<dbReference type="GO" id="GO:0005886">
    <property type="term" value="C:plasma membrane"/>
    <property type="evidence" value="ECO:0007669"/>
    <property type="project" value="UniProtKB-SubCell"/>
</dbReference>
<organism evidence="8 9">
    <name type="scientific">Dictyobacter vulcani</name>
    <dbReference type="NCBI Taxonomy" id="2607529"/>
    <lineage>
        <taxon>Bacteria</taxon>
        <taxon>Bacillati</taxon>
        <taxon>Chloroflexota</taxon>
        <taxon>Ktedonobacteria</taxon>
        <taxon>Ktedonobacterales</taxon>
        <taxon>Dictyobacteraceae</taxon>
        <taxon>Dictyobacter</taxon>
    </lineage>
</organism>
<name>A0A5J4KY76_9CHLR</name>
<evidence type="ECO:0000313" key="9">
    <source>
        <dbReference type="Proteomes" id="UP000326912"/>
    </source>
</evidence>